<dbReference type="InterPro" id="IPR012341">
    <property type="entry name" value="6hp_glycosidase-like_sf"/>
</dbReference>
<dbReference type="InterPro" id="IPR008928">
    <property type="entry name" value="6-hairpin_glycosidase_sf"/>
</dbReference>
<dbReference type="EMBL" id="SJCY01000005">
    <property type="protein sequence ID" value="TDG36154.1"/>
    <property type="molecule type" value="Genomic_DNA"/>
</dbReference>
<dbReference type="PANTHER" id="PTHR31084:SF0">
    <property type="entry name" value="ALPHA-L-FUCOSIDASE 2"/>
    <property type="match status" value="1"/>
</dbReference>
<evidence type="ECO:0000256" key="1">
    <source>
        <dbReference type="SAM" id="SignalP"/>
    </source>
</evidence>
<evidence type="ECO:0000259" key="2">
    <source>
        <dbReference type="Pfam" id="PF21307"/>
    </source>
</evidence>
<organism evidence="4 5">
    <name type="scientific">Pedobacter changchengzhani</name>
    <dbReference type="NCBI Taxonomy" id="2529274"/>
    <lineage>
        <taxon>Bacteria</taxon>
        <taxon>Pseudomonadati</taxon>
        <taxon>Bacteroidota</taxon>
        <taxon>Sphingobacteriia</taxon>
        <taxon>Sphingobacteriales</taxon>
        <taxon>Sphingobacteriaceae</taxon>
        <taxon>Pedobacter</taxon>
    </lineage>
</organism>
<dbReference type="OrthoDB" id="9802600at2"/>
<feature type="domain" description="Alpha fucosidase A-like C-terminal" evidence="2">
    <location>
        <begin position="649"/>
        <end position="742"/>
    </location>
</feature>
<evidence type="ECO:0000259" key="3">
    <source>
        <dbReference type="Pfam" id="PF22124"/>
    </source>
</evidence>
<dbReference type="GO" id="GO:0005975">
    <property type="term" value="P:carbohydrate metabolic process"/>
    <property type="evidence" value="ECO:0007669"/>
    <property type="project" value="InterPro"/>
</dbReference>
<dbReference type="RefSeq" id="WP_133262400.1">
    <property type="nucleotide sequence ID" value="NZ_SJCY01000005.1"/>
</dbReference>
<proteinExistence type="predicted"/>
<dbReference type="PANTHER" id="PTHR31084">
    <property type="entry name" value="ALPHA-L-FUCOSIDASE 2"/>
    <property type="match status" value="1"/>
</dbReference>
<dbReference type="GO" id="GO:0004560">
    <property type="term" value="F:alpha-L-fucosidase activity"/>
    <property type="evidence" value="ECO:0007669"/>
    <property type="project" value="TreeGrafter"/>
</dbReference>
<feature type="domain" description="Glycosyl hydrolase family 95 catalytic" evidence="3">
    <location>
        <begin position="299"/>
        <end position="618"/>
    </location>
</feature>
<dbReference type="Pfam" id="PF21307">
    <property type="entry name" value="Glyco_hydro_95_C"/>
    <property type="match status" value="1"/>
</dbReference>
<gene>
    <name evidence="4" type="ORF">EZJ43_09100</name>
</gene>
<dbReference type="Pfam" id="PF22124">
    <property type="entry name" value="Glyco_hydro_95_cat"/>
    <property type="match status" value="1"/>
</dbReference>
<feature type="signal peptide" evidence="1">
    <location>
        <begin position="1"/>
        <end position="22"/>
    </location>
</feature>
<dbReference type="AlphaFoldDB" id="A0A4R5MKF9"/>
<dbReference type="InterPro" id="IPR049053">
    <property type="entry name" value="AFCA-like_C"/>
</dbReference>
<keyword evidence="1" id="KW-0732">Signal</keyword>
<reference evidence="4 5" key="1">
    <citation type="submission" date="2019-02" db="EMBL/GenBank/DDBJ databases">
        <title>Pedobacter sp. nov., a novel speices isolated from soil of pinguins habitat in Antarcitica.</title>
        <authorList>
            <person name="He R.-H."/>
        </authorList>
    </citation>
    <scope>NUCLEOTIDE SEQUENCE [LARGE SCALE GENOMIC DNA]</scope>
    <source>
        <strain evidence="4 5">E01020</strain>
    </source>
</reference>
<evidence type="ECO:0000313" key="5">
    <source>
        <dbReference type="Proteomes" id="UP000295668"/>
    </source>
</evidence>
<evidence type="ECO:0000313" key="4">
    <source>
        <dbReference type="EMBL" id="TDG36154.1"/>
    </source>
</evidence>
<protein>
    <submittedName>
        <fullName evidence="4">Alpha-L-fucosidase</fullName>
    </submittedName>
</protein>
<dbReference type="Gene3D" id="1.50.10.10">
    <property type="match status" value="1"/>
</dbReference>
<dbReference type="Proteomes" id="UP000295668">
    <property type="component" value="Unassembled WGS sequence"/>
</dbReference>
<name>A0A4R5MKF9_9SPHI</name>
<keyword evidence="5" id="KW-1185">Reference proteome</keyword>
<feature type="chain" id="PRO_5020801018" evidence="1">
    <location>
        <begin position="23"/>
        <end position="746"/>
    </location>
</feature>
<sequence>MRNYYAVFIFISFFICTFNAIAQVKTVNYKAFFDQKVLAFNSLPKSWDEAPYFGNGFIGSMIYRDTTVNNVLKIQLFRTDVQDHRNDSSGWTAYSRPRLLIGFLNITFKGKIINGNFRQNLYTADLRGEIKTTKGTAILHHFLSATKDLILTKITCYGNENYAISFIPAEAKTTRNINFPNSKSNIKKYALAYGDKYLEMLKIYQPNPKPIISKVGTINLSTQNFTAGGQFTVGWKRMDKTQNSGVIGVTIQNSFPERQAETKVLEILNRFAFSIYDVEFKAHKLWWYKFYHKSFMTIPDKNLEKMYYLQLYKVGSATRANGPIMDTSGPWFQSTPWPYITWDLNVQLCYWMLNTSNHLDIAQSLPNTLYNNQQQLVANVKPIAWQKDAAYLALATAQDLKGAADDDKRYQNLHSNLPWAMHNVWLMYRYSMDTSFLRTKCYPLLKKSMNYYLHLLEKEADGNYHIPLGYSPEYPKANKGLLGETKDPNMDLALINWGLKSLVEASKILKIDEPERNKWNEILAHLVGYQINDTGLKIGADLAYEVSHRHYSHLLMIYPLYLLNVDDEENRPLISKSLNHWIGDQKGLLGYSYTGASSISSAVGDGNNALKYLEDLNRFILPNGLYKESGPVFETPLSAAQALQDMLLQSWGNKVRIFPAIPDKWKDLEFKNWLAEGAFEVSAKLENSKITHIEIKSLAGTPLVFKTKLNTTQASINNKKVILKKISADVYSVNLTKNETLIIENF</sequence>
<dbReference type="InterPro" id="IPR054363">
    <property type="entry name" value="GH95_cat"/>
</dbReference>
<dbReference type="SUPFAM" id="SSF48208">
    <property type="entry name" value="Six-hairpin glycosidases"/>
    <property type="match status" value="1"/>
</dbReference>
<accession>A0A4R5MKF9</accession>
<comment type="caution">
    <text evidence="4">The sequence shown here is derived from an EMBL/GenBank/DDBJ whole genome shotgun (WGS) entry which is preliminary data.</text>
</comment>